<dbReference type="OrthoDB" id="5139510at2759"/>
<dbReference type="Gene3D" id="3.80.10.10">
    <property type="entry name" value="Ribonuclease Inhibitor"/>
    <property type="match status" value="1"/>
</dbReference>
<evidence type="ECO:0000313" key="2">
    <source>
        <dbReference type="EMBL" id="KLO15586.1"/>
    </source>
</evidence>
<sequence>MQMGNVSNVPPEILDRIFMHCERNHSYRALGPTYLPESRLQPLLLVCRKWHGIAERRLYASVGLGSSRTVKDRKGRKIEIKGRDACERFSETVQNNSRIAALVRELRLGCMDGIEFRQSESYVRLIGICKKVEKIELRGCHRGVLDDLFDALKNSDLISVSLSHGSPEDGGKFGSMLTLVDLVSLLRSWPRIQKVYADFGDWDGPYGGDPLSEYPSAPGACSSLKEFSIFGGQLSSTQLRHLADIAPNLEDILITVLLPIAKRLAQPQITSRVSLDRKKKTVECLYLKKYATLSHS</sequence>
<keyword evidence="3" id="KW-1185">Reference proteome</keyword>
<dbReference type="Proteomes" id="UP000053477">
    <property type="component" value="Unassembled WGS sequence"/>
</dbReference>
<dbReference type="InParanoid" id="A0A0H2SEV4"/>
<dbReference type="InterPro" id="IPR032675">
    <property type="entry name" value="LRR_dom_sf"/>
</dbReference>
<dbReference type="Pfam" id="PF12937">
    <property type="entry name" value="F-box-like"/>
    <property type="match status" value="1"/>
</dbReference>
<reference evidence="2 3" key="1">
    <citation type="submission" date="2015-04" db="EMBL/GenBank/DDBJ databases">
        <title>Complete genome sequence of Schizopora paradoxa KUC8140, a cosmopolitan wood degrader in East Asia.</title>
        <authorList>
            <consortium name="DOE Joint Genome Institute"/>
            <person name="Min B."/>
            <person name="Park H."/>
            <person name="Jang Y."/>
            <person name="Kim J.-J."/>
            <person name="Kim K.H."/>
            <person name="Pangilinan J."/>
            <person name="Lipzen A."/>
            <person name="Riley R."/>
            <person name="Grigoriev I.V."/>
            <person name="Spatafora J.W."/>
            <person name="Choi I.-G."/>
        </authorList>
    </citation>
    <scope>NUCLEOTIDE SEQUENCE [LARGE SCALE GENOMIC DNA]</scope>
    <source>
        <strain evidence="2 3">KUC8140</strain>
    </source>
</reference>
<evidence type="ECO:0000259" key="1">
    <source>
        <dbReference type="Pfam" id="PF12937"/>
    </source>
</evidence>
<evidence type="ECO:0000313" key="3">
    <source>
        <dbReference type="Proteomes" id="UP000053477"/>
    </source>
</evidence>
<organism evidence="2 3">
    <name type="scientific">Schizopora paradoxa</name>
    <dbReference type="NCBI Taxonomy" id="27342"/>
    <lineage>
        <taxon>Eukaryota</taxon>
        <taxon>Fungi</taxon>
        <taxon>Dikarya</taxon>
        <taxon>Basidiomycota</taxon>
        <taxon>Agaricomycotina</taxon>
        <taxon>Agaricomycetes</taxon>
        <taxon>Hymenochaetales</taxon>
        <taxon>Schizoporaceae</taxon>
        <taxon>Schizopora</taxon>
    </lineage>
</organism>
<gene>
    <name evidence="2" type="ORF">SCHPADRAFT_995721</name>
</gene>
<dbReference type="InterPro" id="IPR001810">
    <property type="entry name" value="F-box_dom"/>
</dbReference>
<name>A0A0H2SEV4_9AGAM</name>
<protein>
    <recommendedName>
        <fullName evidence="1">F-box domain-containing protein</fullName>
    </recommendedName>
</protein>
<proteinExistence type="predicted"/>
<dbReference type="EMBL" id="KQ085927">
    <property type="protein sequence ID" value="KLO15586.1"/>
    <property type="molecule type" value="Genomic_DNA"/>
</dbReference>
<feature type="domain" description="F-box" evidence="1">
    <location>
        <begin position="7"/>
        <end position="61"/>
    </location>
</feature>
<dbReference type="AlphaFoldDB" id="A0A0H2SEV4"/>
<accession>A0A0H2SEV4</accession>